<dbReference type="Gene3D" id="2.60.40.1890">
    <property type="entry name" value="PCu(A)C copper chaperone"/>
    <property type="match status" value="1"/>
</dbReference>
<gene>
    <name evidence="2" type="ORF">Tel_13195</name>
</gene>
<keyword evidence="1" id="KW-0732">Signal</keyword>
<accession>A0A0S2TFS3</accession>
<dbReference type="InterPro" id="IPR058248">
    <property type="entry name" value="Lxx211020-like"/>
</dbReference>
<dbReference type="SUPFAM" id="SSF110087">
    <property type="entry name" value="DR1885-like metal-binding protein"/>
    <property type="match status" value="1"/>
</dbReference>
<dbReference type="AlphaFoldDB" id="A0A0S2TFS3"/>
<keyword evidence="3" id="KW-1185">Reference proteome</keyword>
<reference evidence="2" key="1">
    <citation type="submission" date="2015-10" db="EMBL/GenBank/DDBJ databases">
        <title>Description of Candidatus Tenderia electrophaga gen. nov, sp. nov., an Uncultivated Electroautotroph from a Biocathode Enrichment.</title>
        <authorList>
            <person name="Eddie B.J."/>
            <person name="Malanoski A.P."/>
            <person name="Wang Z."/>
            <person name="Hall R.J."/>
            <person name="Oh S.D."/>
            <person name="Heiner C."/>
            <person name="Lin B."/>
            <person name="Strycharz-Glaven S.M."/>
        </authorList>
    </citation>
    <scope>NUCLEOTIDE SEQUENCE [LARGE SCALE GENOMIC DNA]</scope>
    <source>
        <strain evidence="2">NRL1</strain>
    </source>
</reference>
<name>A0A0S2TFS3_9GAMM</name>
<feature type="signal peptide" evidence="1">
    <location>
        <begin position="1"/>
        <end position="20"/>
    </location>
</feature>
<dbReference type="STRING" id="1748243.Tel_13195"/>
<dbReference type="Pfam" id="PF04314">
    <property type="entry name" value="PCuAC"/>
    <property type="match status" value="1"/>
</dbReference>
<evidence type="ECO:0000313" key="2">
    <source>
        <dbReference type="EMBL" id="ALP54011.1"/>
    </source>
</evidence>
<dbReference type="Proteomes" id="UP000055136">
    <property type="component" value="Chromosome"/>
</dbReference>
<dbReference type="InterPro" id="IPR007410">
    <property type="entry name" value="LpqE-like"/>
</dbReference>
<dbReference type="EMBL" id="CP013099">
    <property type="protein sequence ID" value="ALP54011.1"/>
    <property type="molecule type" value="Genomic_DNA"/>
</dbReference>
<dbReference type="PANTHER" id="PTHR36302">
    <property type="entry name" value="BLR7088 PROTEIN"/>
    <property type="match status" value="1"/>
</dbReference>
<dbReference type="PANTHER" id="PTHR36302:SF1">
    <property type="entry name" value="COPPER CHAPERONE PCU(A)C"/>
    <property type="match status" value="1"/>
</dbReference>
<evidence type="ECO:0000313" key="3">
    <source>
        <dbReference type="Proteomes" id="UP000055136"/>
    </source>
</evidence>
<feature type="chain" id="PRO_5006604998" description="Copper chaperone PCu(A)C" evidence="1">
    <location>
        <begin position="21"/>
        <end position="159"/>
    </location>
</feature>
<organism evidence="2 3">
    <name type="scientific">Candidatus Tenderia electrophaga</name>
    <dbReference type="NCBI Taxonomy" id="1748243"/>
    <lineage>
        <taxon>Bacteria</taxon>
        <taxon>Pseudomonadati</taxon>
        <taxon>Pseudomonadota</taxon>
        <taxon>Gammaproteobacteria</taxon>
        <taxon>Candidatus Tenderiales</taxon>
        <taxon>Candidatus Tenderiaceae</taxon>
        <taxon>Candidatus Tenderia</taxon>
    </lineage>
</organism>
<evidence type="ECO:0000256" key="1">
    <source>
        <dbReference type="SAM" id="SignalP"/>
    </source>
</evidence>
<proteinExistence type="predicted"/>
<sequence length="159" mass="17696">MLNKLLLGLSLSLLIGPAIAAGDAAIEIKDPWIRSAPPNVAVMAAYLRLINHSDDTVKLIGVSSRQFERVEVHRSVMQDNIIHMEKMEPLLIAGKQEMIFEPGGFHLMLMDPHRPLLKGDTAHLRFEFDNGQELMLQARVQDTAPAGADSDIGDFRHQH</sequence>
<protein>
    <recommendedName>
        <fullName evidence="4">Copper chaperone PCu(A)C</fullName>
    </recommendedName>
</protein>
<evidence type="ECO:0008006" key="4">
    <source>
        <dbReference type="Google" id="ProtNLM"/>
    </source>
</evidence>
<dbReference type="KEGG" id="tee:Tel_13195"/>
<dbReference type="InterPro" id="IPR036182">
    <property type="entry name" value="PCuAC_sf"/>
</dbReference>